<dbReference type="HOGENOM" id="CLU_031506_6_0_10"/>
<reference evidence="1 2" key="1">
    <citation type="journal article" date="2015" name="Genome Announc.">
        <title>Complete Genome Sequence of the Novel Leech Symbiont Mucinivorans hirudinis M3T.</title>
        <authorList>
            <person name="Nelson M.C."/>
            <person name="Bomar L."/>
            <person name="Graf J."/>
        </authorList>
    </citation>
    <scope>NUCLEOTIDE SEQUENCE [LARGE SCALE GENOMIC DNA]</scope>
    <source>
        <strain evidence="2">M3</strain>
    </source>
</reference>
<dbReference type="InterPro" id="IPR032466">
    <property type="entry name" value="Metal_Hydrolase"/>
</dbReference>
<proteinExistence type="predicted"/>
<dbReference type="SUPFAM" id="SSF51556">
    <property type="entry name" value="Metallo-dependent hydrolases"/>
    <property type="match status" value="1"/>
</dbReference>
<dbReference type="PANTHER" id="PTHR46124:SF2">
    <property type="entry name" value="D-AMINOACYL-TRNA DEACYLASE"/>
    <property type="match status" value="1"/>
</dbReference>
<evidence type="ECO:0000313" key="1">
    <source>
        <dbReference type="EMBL" id="CDN31390.1"/>
    </source>
</evidence>
<dbReference type="PANTHER" id="PTHR46124">
    <property type="entry name" value="D-AMINOACYL-TRNA DEACYLASE"/>
    <property type="match status" value="1"/>
</dbReference>
<evidence type="ECO:0000313" key="2">
    <source>
        <dbReference type="Proteomes" id="UP000027616"/>
    </source>
</evidence>
<dbReference type="STRING" id="1433126.BN938_1301"/>
<name>A0A060R7U2_9BACT</name>
<keyword evidence="2" id="KW-1185">Reference proteome</keyword>
<dbReference type="Proteomes" id="UP000027616">
    <property type="component" value="Chromosome I"/>
</dbReference>
<dbReference type="AlphaFoldDB" id="A0A060R7U2"/>
<dbReference type="KEGG" id="rbc:BN938_1301"/>
<dbReference type="InterPro" id="IPR001130">
    <property type="entry name" value="TatD-like"/>
</dbReference>
<dbReference type="Pfam" id="PF01026">
    <property type="entry name" value="TatD_DNase"/>
    <property type="match status" value="1"/>
</dbReference>
<dbReference type="eggNOG" id="COG0084">
    <property type="taxonomic scope" value="Bacteria"/>
</dbReference>
<dbReference type="EMBL" id="HG934468">
    <property type="protein sequence ID" value="CDN31390.1"/>
    <property type="molecule type" value="Genomic_DNA"/>
</dbReference>
<organism evidence="1 2">
    <name type="scientific">Mucinivorans hirudinis</name>
    <dbReference type="NCBI Taxonomy" id="1433126"/>
    <lineage>
        <taxon>Bacteria</taxon>
        <taxon>Pseudomonadati</taxon>
        <taxon>Bacteroidota</taxon>
        <taxon>Bacteroidia</taxon>
        <taxon>Bacteroidales</taxon>
        <taxon>Rikenellaceae</taxon>
        <taxon>Mucinivorans</taxon>
    </lineage>
</organism>
<accession>A0A060R7U2</accession>
<gene>
    <name evidence="1" type="ORF">BN938_1301</name>
</gene>
<dbReference type="Gene3D" id="3.20.20.140">
    <property type="entry name" value="Metal-dependent hydrolases"/>
    <property type="match status" value="1"/>
</dbReference>
<dbReference type="GO" id="GO:0016788">
    <property type="term" value="F:hydrolase activity, acting on ester bonds"/>
    <property type="evidence" value="ECO:0007669"/>
    <property type="project" value="InterPro"/>
</dbReference>
<sequence>MFINLHTHSPAREGVLSIESHDFFDGTTPNGSYSLGVYPFAAKPFDKELFVSRAEKSVMIGETGLDYRPQYRENREWQIQVFAQQIEIANALSKPIIVHQVKALDDCLEMLSGALTNVAFHGFSSSLQSAERIVSRGYYLSFGHLLLTNERLQGVIRALPLDKIFFETDACVNIRIEDVYGKAAELLGVKLSVLERQIESNFSIYA</sequence>
<protein>
    <submittedName>
        <fullName evidence="1">Putative deoxyribonuclease YcfH</fullName>
    </submittedName>
</protein>